<feature type="region of interest" description="Disordered" evidence="9">
    <location>
        <begin position="578"/>
        <end position="598"/>
    </location>
</feature>
<evidence type="ECO:0000256" key="4">
    <source>
        <dbReference type="ARBA" id="ARBA00017067"/>
    </source>
</evidence>
<dbReference type="NCBIfam" id="TIGR00502">
    <property type="entry name" value="nagB"/>
    <property type="match status" value="1"/>
</dbReference>
<dbReference type="OrthoDB" id="7663298at2759"/>
<dbReference type="AlphaFoldDB" id="A0A8H4IS84"/>
<keyword evidence="11" id="KW-0413">Isomerase</keyword>
<dbReference type="Gene3D" id="3.90.1150.220">
    <property type="match status" value="1"/>
</dbReference>
<dbReference type="SUPFAM" id="SSF100950">
    <property type="entry name" value="NagB/RpiA/CoA transferase-like"/>
    <property type="match status" value="1"/>
</dbReference>
<accession>A0A8H4IS84</accession>
<feature type="region of interest" description="Disordered" evidence="9">
    <location>
        <begin position="696"/>
        <end position="727"/>
    </location>
</feature>
<evidence type="ECO:0000256" key="8">
    <source>
        <dbReference type="ARBA" id="ARBA00050047"/>
    </source>
</evidence>
<evidence type="ECO:0000259" key="10">
    <source>
        <dbReference type="Pfam" id="PF01182"/>
    </source>
</evidence>
<comment type="caution">
    <text evidence="11">The sequence shown here is derived from an EMBL/GenBank/DDBJ whole genome shotgun (WGS) entry which is preliminary data.</text>
</comment>
<evidence type="ECO:0000256" key="7">
    <source>
        <dbReference type="ARBA" id="ARBA00049961"/>
    </source>
</evidence>
<dbReference type="GO" id="GO:0016853">
    <property type="term" value="F:isomerase activity"/>
    <property type="evidence" value="ECO:0007669"/>
    <property type="project" value="UniProtKB-KW"/>
</dbReference>
<dbReference type="GO" id="GO:0005829">
    <property type="term" value="C:cytosol"/>
    <property type="evidence" value="ECO:0007669"/>
    <property type="project" value="UniProtKB-ARBA"/>
</dbReference>
<dbReference type="CDD" id="cd01399">
    <property type="entry name" value="GlcN6P_deaminase"/>
    <property type="match status" value="1"/>
</dbReference>
<dbReference type="GO" id="GO:0042802">
    <property type="term" value="F:identical protein binding"/>
    <property type="evidence" value="ECO:0007669"/>
    <property type="project" value="TreeGrafter"/>
</dbReference>
<dbReference type="GO" id="GO:0019262">
    <property type="term" value="P:N-acetylneuraminate catabolic process"/>
    <property type="evidence" value="ECO:0007669"/>
    <property type="project" value="TreeGrafter"/>
</dbReference>
<evidence type="ECO:0000256" key="1">
    <source>
        <dbReference type="ARBA" id="ARBA00000644"/>
    </source>
</evidence>
<dbReference type="Pfam" id="PF07574">
    <property type="entry name" value="SMC_Nse1"/>
    <property type="match status" value="1"/>
</dbReference>
<gene>
    <name evidence="11" type="ORF">GTA08_BOTSDO05624</name>
</gene>
<feature type="compositionally biased region" description="Low complexity" evidence="9">
    <location>
        <begin position="705"/>
        <end position="719"/>
    </location>
</feature>
<dbReference type="PANTHER" id="PTHR11280:SF5">
    <property type="entry name" value="GLUCOSAMINE-6-PHOSPHATE ISOMERASE"/>
    <property type="match status" value="1"/>
</dbReference>
<dbReference type="EMBL" id="WWBZ02000033">
    <property type="protein sequence ID" value="KAF4306347.1"/>
    <property type="molecule type" value="Genomic_DNA"/>
</dbReference>
<evidence type="ECO:0000256" key="3">
    <source>
        <dbReference type="ARBA" id="ARBA00012680"/>
    </source>
</evidence>
<dbReference type="GO" id="GO:0006043">
    <property type="term" value="P:glucosamine catabolic process"/>
    <property type="evidence" value="ECO:0007669"/>
    <property type="project" value="TreeGrafter"/>
</dbReference>
<evidence type="ECO:0000256" key="2">
    <source>
        <dbReference type="ARBA" id="ARBA00005526"/>
    </source>
</evidence>
<dbReference type="InterPro" id="IPR011513">
    <property type="entry name" value="Nse1"/>
</dbReference>
<evidence type="ECO:0000313" key="12">
    <source>
        <dbReference type="Proteomes" id="UP000572817"/>
    </source>
</evidence>
<keyword evidence="5" id="KW-0378">Hydrolase</keyword>
<reference evidence="11" key="1">
    <citation type="submission" date="2020-04" db="EMBL/GenBank/DDBJ databases">
        <title>Genome Assembly and Annotation of Botryosphaeria dothidea sdau 11-99, a Latent Pathogen of Apple Fruit Ring Rot in China.</title>
        <authorList>
            <person name="Yu C."/>
            <person name="Diao Y."/>
            <person name="Lu Q."/>
            <person name="Zhao J."/>
            <person name="Cui S."/>
            <person name="Peng C."/>
            <person name="He B."/>
            <person name="Liu H."/>
        </authorList>
    </citation>
    <scope>NUCLEOTIDE SEQUENCE [LARGE SCALE GENOMIC DNA]</scope>
    <source>
        <strain evidence="11">Sdau11-99</strain>
    </source>
</reference>
<dbReference type="InterPro" id="IPR036388">
    <property type="entry name" value="WH-like_DNA-bd_sf"/>
</dbReference>
<evidence type="ECO:0000256" key="5">
    <source>
        <dbReference type="ARBA" id="ARBA00022801"/>
    </source>
</evidence>
<dbReference type="GO" id="GO:0006046">
    <property type="term" value="P:N-acetylglucosamine catabolic process"/>
    <property type="evidence" value="ECO:0007669"/>
    <property type="project" value="TreeGrafter"/>
</dbReference>
<dbReference type="InterPro" id="IPR006148">
    <property type="entry name" value="Glc/Gal-6P_isomerase"/>
</dbReference>
<evidence type="ECO:0000313" key="11">
    <source>
        <dbReference type="EMBL" id="KAF4306347.1"/>
    </source>
</evidence>
<dbReference type="EC" id="3.5.99.6" evidence="3"/>
<keyword evidence="12" id="KW-1185">Reference proteome</keyword>
<keyword evidence="6" id="KW-0119">Carbohydrate metabolism</keyword>
<feature type="domain" description="Glucosamine/galactosamine-6-phosphate isomerase" evidence="10">
    <location>
        <begin position="36"/>
        <end position="233"/>
    </location>
</feature>
<dbReference type="Gene3D" id="1.10.10.10">
    <property type="entry name" value="Winged helix-like DNA-binding domain superfamily/Winged helix DNA-binding domain"/>
    <property type="match status" value="1"/>
</dbReference>
<comment type="function">
    <text evidence="7">Catalyzes the reversible conversion of alpha-D-glucosamine 6-phosphate (GlcN-6P) into beta-D-fructose 6-phosphate (Fru-6P) and ammonium ion, a regulatory reaction step in de novo uridine diphosphate-N-acetyl-alpha-D-glucosamine (UDP-GlcNAc) biosynthesis via hexosamine pathway.</text>
</comment>
<name>A0A8H4IS84_9PEZI</name>
<dbReference type="InterPro" id="IPR004547">
    <property type="entry name" value="Glucosamine6P_isomerase"/>
</dbReference>
<proteinExistence type="inferred from homology"/>
<feature type="compositionally biased region" description="Polar residues" evidence="9">
    <location>
        <begin position="589"/>
        <end position="598"/>
    </location>
</feature>
<dbReference type="PANTHER" id="PTHR11280">
    <property type="entry name" value="GLUCOSAMINE-6-PHOSPHATE ISOMERASE"/>
    <property type="match status" value="1"/>
</dbReference>
<dbReference type="GO" id="GO:0005975">
    <property type="term" value="P:carbohydrate metabolic process"/>
    <property type="evidence" value="ECO:0007669"/>
    <property type="project" value="InterPro"/>
</dbReference>
<dbReference type="InterPro" id="IPR037171">
    <property type="entry name" value="NagB/RpiA_transferase-like"/>
</dbReference>
<dbReference type="Gene3D" id="3.40.50.1360">
    <property type="match status" value="1"/>
</dbReference>
<sequence length="727" mass="80636">MSPLSSSGNAAYDDATSSCKSLWSPQKWAFEPTPEKPFVLGLPTGSSPEIIYKILVQKYKHGEVSFRNVITFNMDEYVGIPREHPESYHSFMYKHFFSHVDLDPANINILNGNAPDLEAECLAYEEKIKAVGGIELFLGGIGADGHIAFNEPGSSLKSRTRVKTLAYDTILANSRFFDNDISQVPAMALTVGVGTVLDAREVIVIITGAHKALALQKCVEEGINHMWTLSALQQHQHPMLVVDEDATLELKVKTVRYFKSIEKVARRLGFEQMLPSEARITAKRSTIREGILNSPLSPKPTKPPSFQVPLLVPNPNPQSISRTPTPEPVLESMASRISPVKPSVDSQTIPDDVPLQRMDLNLFHMQIFQIATSAANFGVREWEEFLRFDFAESGTLTRTRLPRRDDIQLFPQSPRTPQAILAHPGAMADVESAYNNSHRAFLQAFLARSVMTFEEAQPILAAILSARDENRPITPADISEADFQTYVSALNASLSPLDLEIRSTRPQTTSASNRPPPVWALVNTTSDALTQLATTHSADEIAYVKRLLDAMFETHNSAWRAEVMALTGMQALQLYKASPRSRESGANEGETQGSAGASLTMAQAQRVLDDLVEEGWFDKSSKGFLSLSPRALMELRGWLIDTYNEPPNPEDSDDEGVERIKMCEACREIVTVFFRTLPEKKCPICKSEWTEQDFVGERAAKPQNRTSTATAASSSRRTTIAYEDDSE</sequence>
<dbReference type="FunFam" id="3.40.50.1360:FF:000002">
    <property type="entry name" value="Glucosamine-6-phosphate deaminase"/>
    <property type="match status" value="1"/>
</dbReference>
<dbReference type="GO" id="GO:0030915">
    <property type="term" value="C:Smc5-Smc6 complex"/>
    <property type="evidence" value="ECO:0007669"/>
    <property type="project" value="InterPro"/>
</dbReference>
<dbReference type="Pfam" id="PF01182">
    <property type="entry name" value="Glucosamine_iso"/>
    <property type="match status" value="1"/>
</dbReference>
<comment type="catalytic activity">
    <reaction evidence="1">
        <text>alpha-D-glucosamine 6-phosphate + H2O = beta-D-fructose 6-phosphate + NH4(+)</text>
        <dbReference type="Rhea" id="RHEA:12172"/>
        <dbReference type="ChEBI" id="CHEBI:15377"/>
        <dbReference type="ChEBI" id="CHEBI:28938"/>
        <dbReference type="ChEBI" id="CHEBI:57634"/>
        <dbReference type="ChEBI" id="CHEBI:75989"/>
        <dbReference type="EC" id="3.5.99.6"/>
    </reaction>
</comment>
<dbReference type="GO" id="GO:0006281">
    <property type="term" value="P:DNA repair"/>
    <property type="evidence" value="ECO:0007669"/>
    <property type="project" value="InterPro"/>
</dbReference>
<protein>
    <recommendedName>
        <fullName evidence="4">Glucosamine-6-phosphate deaminase</fullName>
        <ecNumber evidence="3">3.5.99.6</ecNumber>
    </recommendedName>
    <alternativeName>
        <fullName evidence="8">Glucosamine-6-phosphate isomerase</fullName>
    </alternativeName>
</protein>
<organism evidence="11 12">
    <name type="scientific">Botryosphaeria dothidea</name>
    <dbReference type="NCBI Taxonomy" id="55169"/>
    <lineage>
        <taxon>Eukaryota</taxon>
        <taxon>Fungi</taxon>
        <taxon>Dikarya</taxon>
        <taxon>Ascomycota</taxon>
        <taxon>Pezizomycotina</taxon>
        <taxon>Dothideomycetes</taxon>
        <taxon>Dothideomycetes incertae sedis</taxon>
        <taxon>Botryosphaeriales</taxon>
        <taxon>Botryosphaeriaceae</taxon>
        <taxon>Botryosphaeria</taxon>
    </lineage>
</organism>
<evidence type="ECO:0000256" key="9">
    <source>
        <dbReference type="SAM" id="MobiDB-lite"/>
    </source>
</evidence>
<dbReference type="Proteomes" id="UP000572817">
    <property type="component" value="Unassembled WGS sequence"/>
</dbReference>
<dbReference type="PROSITE" id="PS01161">
    <property type="entry name" value="GLC_GALNAC_ISOMERASE"/>
    <property type="match status" value="1"/>
</dbReference>
<comment type="similarity">
    <text evidence="2">Belongs to the glucosamine/galactosamine-6-phosphate isomerase family.</text>
</comment>
<dbReference type="InterPro" id="IPR018321">
    <property type="entry name" value="Glucosamine6P_isomerase_CS"/>
</dbReference>
<dbReference type="GO" id="GO:0004342">
    <property type="term" value="F:glucosamine-6-phosphate deaminase activity"/>
    <property type="evidence" value="ECO:0007669"/>
    <property type="project" value="UniProtKB-EC"/>
</dbReference>
<evidence type="ECO:0000256" key="6">
    <source>
        <dbReference type="ARBA" id="ARBA00023277"/>
    </source>
</evidence>